<name>A0A5M6D5P3_9BACT</name>
<comment type="similarity">
    <text evidence="2">Belongs to the pyruvoyl-dependent arginine decarboxylase family.</text>
</comment>
<evidence type="ECO:0000313" key="10">
    <source>
        <dbReference type="EMBL" id="KAA5542673.1"/>
    </source>
</evidence>
<dbReference type="GO" id="GO:0006527">
    <property type="term" value="P:L-arginine catabolic process"/>
    <property type="evidence" value="ECO:0007669"/>
    <property type="project" value="InterPro"/>
</dbReference>
<evidence type="ECO:0000256" key="6">
    <source>
        <dbReference type="ARBA" id="ARBA00023239"/>
    </source>
</evidence>
<dbReference type="InterPro" id="IPR002724">
    <property type="entry name" value="Pyruvoyl-dep_arg_deCO2ase"/>
</dbReference>
<dbReference type="Pfam" id="PF01862">
    <property type="entry name" value="PvlArgDC"/>
    <property type="match status" value="1"/>
</dbReference>
<dbReference type="Gene3D" id="3.50.20.10">
    <property type="entry name" value="Pyruvoyl-Dependent Histidine Decarboxylase, subunit B"/>
    <property type="match status" value="1"/>
</dbReference>
<evidence type="ECO:0000256" key="4">
    <source>
        <dbReference type="ARBA" id="ARBA00014727"/>
    </source>
</evidence>
<dbReference type="EC" id="4.1.1.19" evidence="3"/>
<dbReference type="SUPFAM" id="SSF56271">
    <property type="entry name" value="Pyruvoyl-dependent histidine and arginine decarboxylases"/>
    <property type="match status" value="1"/>
</dbReference>
<comment type="catalytic activity">
    <reaction evidence="8">
        <text>L-arginine + H(+) = agmatine + CO2</text>
        <dbReference type="Rhea" id="RHEA:17641"/>
        <dbReference type="ChEBI" id="CHEBI:15378"/>
        <dbReference type="ChEBI" id="CHEBI:16526"/>
        <dbReference type="ChEBI" id="CHEBI:32682"/>
        <dbReference type="ChEBI" id="CHEBI:58145"/>
        <dbReference type="EC" id="4.1.1.19"/>
    </reaction>
</comment>
<gene>
    <name evidence="10" type="ORF">FYK55_14165</name>
</gene>
<evidence type="ECO:0000256" key="8">
    <source>
        <dbReference type="ARBA" id="ARBA00049309"/>
    </source>
</evidence>
<comment type="caution">
    <text evidence="10">The sequence shown here is derived from an EMBL/GenBank/DDBJ whole genome shotgun (WGS) entry which is preliminary data.</text>
</comment>
<evidence type="ECO:0000256" key="9">
    <source>
        <dbReference type="SAM" id="MobiDB-lite"/>
    </source>
</evidence>
<sequence>MPEPEVCDGKMIRQPSGGPIPRHRSHPSWKHSPGRIDSGACGLCRGTHRFAASRLNGSAHSHFRFPPGQVLVVILAGQKVSEPHRMLAASVGLAVCGDRSAHGSLSEHHSLGQCVKDAGNDAEALAATTLASTLDVEFDEQQSWMKRERFGRIRIRSSRLAASQSAAVKPDGH</sequence>
<keyword evidence="7" id="KW-0670">Pyruvate</keyword>
<evidence type="ECO:0000313" key="11">
    <source>
        <dbReference type="Proteomes" id="UP000324479"/>
    </source>
</evidence>
<dbReference type="EMBL" id="VWOX01000007">
    <property type="protein sequence ID" value="KAA5542673.1"/>
    <property type="molecule type" value="Genomic_DNA"/>
</dbReference>
<reference evidence="10 11" key="1">
    <citation type="submission" date="2019-08" db="EMBL/GenBank/DDBJ databases">
        <authorList>
            <person name="Dhanesh K."/>
            <person name="Kumar G."/>
            <person name="Sasikala C."/>
            <person name="Venkata Ramana C."/>
        </authorList>
    </citation>
    <scope>NUCLEOTIDE SEQUENCE [LARGE SCALE GENOMIC DNA]</scope>
    <source>
        <strain evidence="10 11">JC645</strain>
    </source>
</reference>
<evidence type="ECO:0000256" key="1">
    <source>
        <dbReference type="ARBA" id="ARBA00001928"/>
    </source>
</evidence>
<evidence type="ECO:0000256" key="7">
    <source>
        <dbReference type="ARBA" id="ARBA00023317"/>
    </source>
</evidence>
<protein>
    <recommendedName>
        <fullName evidence="4">Pyruvoyl-dependent arginine decarboxylase AaxB</fullName>
        <ecNumber evidence="3">4.1.1.19</ecNumber>
    </recommendedName>
</protein>
<feature type="region of interest" description="Disordered" evidence="9">
    <location>
        <begin position="1"/>
        <end position="33"/>
    </location>
</feature>
<keyword evidence="11" id="KW-1185">Reference proteome</keyword>
<dbReference type="InterPro" id="IPR016104">
    <property type="entry name" value="Pyr-dep_his/arg-deCO2ase"/>
</dbReference>
<dbReference type="Proteomes" id="UP000324479">
    <property type="component" value="Unassembled WGS sequence"/>
</dbReference>
<dbReference type="AlphaFoldDB" id="A0A5M6D5P3"/>
<dbReference type="InterPro" id="IPR016105">
    <property type="entry name" value="Pyr-dep_his/arg-deCO2ase_sand"/>
</dbReference>
<evidence type="ECO:0000256" key="5">
    <source>
        <dbReference type="ARBA" id="ARBA00022793"/>
    </source>
</evidence>
<feature type="compositionally biased region" description="Basic residues" evidence="9">
    <location>
        <begin position="21"/>
        <end position="33"/>
    </location>
</feature>
<proteinExistence type="inferred from homology"/>
<organism evidence="10 11">
    <name type="scientific">Roseiconus nitratireducens</name>
    <dbReference type="NCBI Taxonomy" id="2605748"/>
    <lineage>
        <taxon>Bacteria</taxon>
        <taxon>Pseudomonadati</taxon>
        <taxon>Planctomycetota</taxon>
        <taxon>Planctomycetia</taxon>
        <taxon>Pirellulales</taxon>
        <taxon>Pirellulaceae</taxon>
        <taxon>Roseiconus</taxon>
    </lineage>
</organism>
<dbReference type="GO" id="GO:0008792">
    <property type="term" value="F:arginine decarboxylase activity"/>
    <property type="evidence" value="ECO:0007669"/>
    <property type="project" value="UniProtKB-EC"/>
</dbReference>
<comment type="cofactor">
    <cofactor evidence="1">
        <name>pyruvate</name>
        <dbReference type="ChEBI" id="CHEBI:15361"/>
    </cofactor>
</comment>
<keyword evidence="6" id="KW-0456">Lyase</keyword>
<keyword evidence="5" id="KW-0210">Decarboxylase</keyword>
<accession>A0A5M6D5P3</accession>
<evidence type="ECO:0000256" key="3">
    <source>
        <dbReference type="ARBA" id="ARBA00012426"/>
    </source>
</evidence>
<evidence type="ECO:0000256" key="2">
    <source>
        <dbReference type="ARBA" id="ARBA00008611"/>
    </source>
</evidence>